<dbReference type="SMART" id="SM00241">
    <property type="entry name" value="ZP"/>
    <property type="match status" value="1"/>
</dbReference>
<sequence>MCRLAQTILDNAIIGQPYISCERDRIVVEVVTERTFTGKIFVKGDYSNPTCSKIFKNGIPFQSNSKISEPFLGTVTRSKEPIESTFPIGEARISPPPEVENQNQNKSRWSSVGGASSGFSGAFGGSRGEEKLKIFGKPEFEDQGKAKTKAETLRSTSTCPPCEPCKCADDKRSRRATNSIRLEVPLDSCNSKRDRKLNPPSVVVSFVAIVSFHDSFITKLDKAYHIQCAYAEAEKIVSTDLDVGMLDDTDLSVTTDAPTCDYLITDEKGLAVKNGLVGELVNHKWTCGGGMSAKLKILVHDCFVKDGGGQQFQVIDENGCTLDQIMLQTPTYSDDGLTAQVNAYIFKFPDKSTVDFRCSITFCSIDDNECHTMTPPRCDPDQQFLRRKRSSTSKKPSVSLHANSLTVFDMDMMSSSSEPEVFPPESLLLSQNQIDIQPSDFCISVASFGILISASTFFATISFAIIFSYVFLRFNRKIYM</sequence>
<proteinExistence type="predicted"/>
<keyword evidence="7 9" id="KW-0472">Membrane</keyword>
<keyword evidence="5" id="KW-0732">Signal</keyword>
<evidence type="ECO:0000313" key="12">
    <source>
        <dbReference type="Proteomes" id="UP001152747"/>
    </source>
</evidence>
<evidence type="ECO:0000256" key="5">
    <source>
        <dbReference type="ARBA" id="ARBA00022729"/>
    </source>
</evidence>
<comment type="caution">
    <text evidence="11">The sequence shown here is derived from an EMBL/GenBank/DDBJ whole genome shotgun (WGS) entry which is preliminary data.</text>
</comment>
<dbReference type="EMBL" id="CANHGI010000002">
    <property type="protein sequence ID" value="CAI5440713.1"/>
    <property type="molecule type" value="Genomic_DNA"/>
</dbReference>
<dbReference type="PROSITE" id="PS51034">
    <property type="entry name" value="ZP_2"/>
    <property type="match status" value="1"/>
</dbReference>
<evidence type="ECO:0000256" key="2">
    <source>
        <dbReference type="ARBA" id="ARBA00022460"/>
    </source>
</evidence>
<dbReference type="AlphaFoldDB" id="A0A9P1I9V7"/>
<feature type="compositionally biased region" description="Polar residues" evidence="8">
    <location>
        <begin position="100"/>
        <end position="109"/>
    </location>
</feature>
<evidence type="ECO:0000313" key="11">
    <source>
        <dbReference type="EMBL" id="CAI5440713.1"/>
    </source>
</evidence>
<evidence type="ECO:0000256" key="7">
    <source>
        <dbReference type="ARBA" id="ARBA00023136"/>
    </source>
</evidence>
<name>A0A9P1I9V7_9PELO</name>
<evidence type="ECO:0000256" key="1">
    <source>
        <dbReference type="ARBA" id="ARBA00004251"/>
    </source>
</evidence>
<feature type="transmembrane region" description="Helical" evidence="9">
    <location>
        <begin position="448"/>
        <end position="472"/>
    </location>
</feature>
<evidence type="ECO:0000256" key="6">
    <source>
        <dbReference type="ARBA" id="ARBA00022989"/>
    </source>
</evidence>
<keyword evidence="4 9" id="KW-0812">Transmembrane</keyword>
<organism evidence="11 12">
    <name type="scientific">Caenorhabditis angaria</name>
    <dbReference type="NCBI Taxonomy" id="860376"/>
    <lineage>
        <taxon>Eukaryota</taxon>
        <taxon>Metazoa</taxon>
        <taxon>Ecdysozoa</taxon>
        <taxon>Nematoda</taxon>
        <taxon>Chromadorea</taxon>
        <taxon>Rhabditida</taxon>
        <taxon>Rhabditina</taxon>
        <taxon>Rhabditomorpha</taxon>
        <taxon>Rhabditoidea</taxon>
        <taxon>Rhabditidae</taxon>
        <taxon>Peloderinae</taxon>
        <taxon>Caenorhabditis</taxon>
    </lineage>
</organism>
<keyword evidence="2" id="KW-0193">Cuticle</keyword>
<gene>
    <name evidence="11" type="ORF">CAMP_LOCUS3350</name>
</gene>
<dbReference type="PANTHER" id="PTHR22907:SF54">
    <property type="entry name" value="GH04558P"/>
    <property type="match status" value="1"/>
</dbReference>
<evidence type="ECO:0000259" key="10">
    <source>
        <dbReference type="PROSITE" id="PS51034"/>
    </source>
</evidence>
<keyword evidence="6 9" id="KW-1133">Transmembrane helix</keyword>
<keyword evidence="12" id="KW-1185">Reference proteome</keyword>
<comment type="subcellular location">
    <subcellularLocation>
        <location evidence="1">Cell membrane</location>
        <topology evidence="1">Single-pass type I membrane protein</topology>
    </subcellularLocation>
</comment>
<dbReference type="GO" id="GO:0042302">
    <property type="term" value="F:structural constituent of cuticle"/>
    <property type="evidence" value="ECO:0007669"/>
    <property type="project" value="UniProtKB-KW"/>
</dbReference>
<reference evidence="11" key="1">
    <citation type="submission" date="2022-11" db="EMBL/GenBank/DDBJ databases">
        <authorList>
            <person name="Kikuchi T."/>
        </authorList>
    </citation>
    <scope>NUCLEOTIDE SEQUENCE</scope>
    <source>
        <strain evidence="11">PS1010</strain>
    </source>
</reference>
<dbReference type="InterPro" id="IPR001507">
    <property type="entry name" value="ZP_dom"/>
</dbReference>
<evidence type="ECO:0000256" key="3">
    <source>
        <dbReference type="ARBA" id="ARBA00022475"/>
    </source>
</evidence>
<protein>
    <recommendedName>
        <fullName evidence="10">ZP domain-containing protein</fullName>
    </recommendedName>
</protein>
<dbReference type="OrthoDB" id="6139674at2759"/>
<dbReference type="PANTHER" id="PTHR22907">
    <property type="entry name" value="GH04558P"/>
    <property type="match status" value="1"/>
</dbReference>
<dbReference type="GO" id="GO:0005886">
    <property type="term" value="C:plasma membrane"/>
    <property type="evidence" value="ECO:0007669"/>
    <property type="project" value="UniProtKB-SubCell"/>
</dbReference>
<keyword evidence="3" id="KW-1003">Cell membrane</keyword>
<evidence type="ECO:0000256" key="9">
    <source>
        <dbReference type="SAM" id="Phobius"/>
    </source>
</evidence>
<dbReference type="InterPro" id="IPR057475">
    <property type="entry name" value="CUT_C"/>
</dbReference>
<dbReference type="Pfam" id="PF25057">
    <property type="entry name" value="CUT_N"/>
    <property type="match status" value="2"/>
</dbReference>
<feature type="domain" description="ZP" evidence="10">
    <location>
        <begin position="126"/>
        <end position="377"/>
    </location>
</feature>
<evidence type="ECO:0000256" key="8">
    <source>
        <dbReference type="SAM" id="MobiDB-lite"/>
    </source>
</evidence>
<dbReference type="Proteomes" id="UP001152747">
    <property type="component" value="Unassembled WGS sequence"/>
</dbReference>
<dbReference type="Pfam" id="PF25301">
    <property type="entry name" value="CUT_C"/>
    <property type="match status" value="1"/>
</dbReference>
<evidence type="ECO:0000256" key="4">
    <source>
        <dbReference type="ARBA" id="ARBA00022692"/>
    </source>
</evidence>
<accession>A0A9P1I9V7</accession>
<feature type="region of interest" description="Disordered" evidence="8">
    <location>
        <begin position="87"/>
        <end position="113"/>
    </location>
</feature>
<dbReference type="InterPro" id="IPR056953">
    <property type="entry name" value="CUT_N"/>
</dbReference>
<dbReference type="InterPro" id="IPR051962">
    <property type="entry name" value="Cuticlin"/>
</dbReference>